<gene>
    <name evidence="2" type="ORF">ACFO6W_02800</name>
</gene>
<keyword evidence="1" id="KW-1133">Transmembrane helix</keyword>
<keyword evidence="1" id="KW-0812">Transmembrane</keyword>
<organism evidence="2 3">
    <name type="scientific">Dysgonomonas termitidis</name>
    <dbReference type="NCBI Taxonomy" id="1516126"/>
    <lineage>
        <taxon>Bacteria</taxon>
        <taxon>Pseudomonadati</taxon>
        <taxon>Bacteroidota</taxon>
        <taxon>Bacteroidia</taxon>
        <taxon>Bacteroidales</taxon>
        <taxon>Dysgonomonadaceae</taxon>
        <taxon>Dysgonomonas</taxon>
    </lineage>
</organism>
<keyword evidence="1" id="KW-0472">Membrane</keyword>
<dbReference type="RefSeq" id="WP_379993804.1">
    <property type="nucleotide sequence ID" value="NZ_JBHSGN010000015.1"/>
</dbReference>
<dbReference type="EMBL" id="JBHSGN010000015">
    <property type="protein sequence ID" value="MFC4672615.1"/>
    <property type="molecule type" value="Genomic_DNA"/>
</dbReference>
<evidence type="ECO:0000313" key="3">
    <source>
        <dbReference type="Proteomes" id="UP001596023"/>
    </source>
</evidence>
<name>A0ABV9KR38_9BACT</name>
<evidence type="ECO:0000256" key="1">
    <source>
        <dbReference type="SAM" id="Phobius"/>
    </source>
</evidence>
<reference evidence="3" key="1">
    <citation type="journal article" date="2019" name="Int. J. Syst. Evol. Microbiol.">
        <title>The Global Catalogue of Microorganisms (GCM) 10K type strain sequencing project: providing services to taxonomists for standard genome sequencing and annotation.</title>
        <authorList>
            <consortium name="The Broad Institute Genomics Platform"/>
            <consortium name="The Broad Institute Genome Sequencing Center for Infectious Disease"/>
            <person name="Wu L."/>
            <person name="Ma J."/>
        </authorList>
    </citation>
    <scope>NUCLEOTIDE SEQUENCE [LARGE SCALE GENOMIC DNA]</scope>
    <source>
        <strain evidence="3">CCUG 66188</strain>
    </source>
</reference>
<comment type="caution">
    <text evidence="2">The sequence shown here is derived from an EMBL/GenBank/DDBJ whole genome shotgun (WGS) entry which is preliminary data.</text>
</comment>
<accession>A0ABV9KR38</accession>
<feature type="transmembrane region" description="Helical" evidence="1">
    <location>
        <begin position="40"/>
        <end position="58"/>
    </location>
</feature>
<evidence type="ECO:0000313" key="2">
    <source>
        <dbReference type="EMBL" id="MFC4672615.1"/>
    </source>
</evidence>
<protein>
    <recommendedName>
        <fullName evidence="4">Transposase</fullName>
    </recommendedName>
</protein>
<evidence type="ECO:0008006" key="4">
    <source>
        <dbReference type="Google" id="ProtNLM"/>
    </source>
</evidence>
<sequence>MIFSTAYTEYAVENYKPDNQFRAQPKLKNRRKKKIRANEIVFFFAEVYLYTTDSYWLFELKIGGARY</sequence>
<dbReference type="Proteomes" id="UP001596023">
    <property type="component" value="Unassembled WGS sequence"/>
</dbReference>
<proteinExistence type="predicted"/>
<keyword evidence="3" id="KW-1185">Reference proteome</keyword>